<dbReference type="Proteomes" id="UP000814126">
    <property type="component" value="Unassembled WGS sequence"/>
</dbReference>
<feature type="non-terminal residue" evidence="7">
    <location>
        <position position="1"/>
    </location>
</feature>
<dbReference type="AlphaFoldDB" id="A0AAP2S5G5"/>
<comment type="caution">
    <text evidence="7">The sequence shown here is derived from an EMBL/GenBank/DDBJ whole genome shotgun (WGS) entry which is preliminary data.</text>
</comment>
<sequence>GDLGGAVTGAQAGTNAVQNNYLSEGQKAQRDAEMAACPGAGCRTGTATKWLAIDISQDAVFTAGALSGAAIGLNESIDSIVHTAGNFTETITALKSVVESGGVWDSVKQSYIDRLDKLQMHYEEAGSSGSYLAGVETGKLLIDMASVLADGAGLVKGGALLAEKVTAKVAKAELEVAAKGSAGTPPWFSAEGEFSGRLSDGYASGTTTTTFNEVVVENAGDFSGGIGAKGGGSSGFSGGKPTIVDDPYSPNAVTERSSVNRDYYGRETAADEFSAGLPDYATHSTAKSYQSTAPRDLNEQTLWNRVTENPSAGRDTKLAGDKDFPRSEGWRKMEVSHRLPSGENITIHYQYNSVTGKAYDMKITTPQQLPPVLQPGRTIE</sequence>
<gene>
    <name evidence="7" type="ORF">GIV46_23560</name>
</gene>
<dbReference type="GO" id="GO:0090729">
    <property type="term" value="F:toxin activity"/>
    <property type="evidence" value="ECO:0007669"/>
    <property type="project" value="UniProtKB-KW"/>
</dbReference>
<accession>A0AAP2S5G5</accession>
<dbReference type="InterPro" id="IPR006914">
    <property type="entry name" value="VENN_dom"/>
</dbReference>
<keyword evidence="3" id="KW-1266">Target cell cytoplasm</keyword>
<keyword evidence="2" id="KW-0800">Toxin</keyword>
<comment type="subcellular location">
    <subcellularLocation>
        <location evidence="1">Target cell</location>
        <location evidence="1">Target cell cytoplasm</location>
    </subcellularLocation>
</comment>
<evidence type="ECO:0000259" key="6">
    <source>
        <dbReference type="Pfam" id="PF04829"/>
    </source>
</evidence>
<name>A0AAP2S5G5_9PSED</name>
<evidence type="ECO:0000313" key="8">
    <source>
        <dbReference type="Proteomes" id="UP000814126"/>
    </source>
</evidence>
<keyword evidence="4" id="KW-0843">Virulence</keyword>
<feature type="region of interest" description="Disordered" evidence="5">
    <location>
        <begin position="231"/>
        <end position="254"/>
    </location>
</feature>
<dbReference type="Pfam" id="PF04829">
    <property type="entry name" value="PT-VENN"/>
    <property type="match status" value="1"/>
</dbReference>
<evidence type="ECO:0000256" key="1">
    <source>
        <dbReference type="ARBA" id="ARBA00004219"/>
    </source>
</evidence>
<evidence type="ECO:0000256" key="4">
    <source>
        <dbReference type="ARBA" id="ARBA00023026"/>
    </source>
</evidence>
<evidence type="ECO:0000256" key="3">
    <source>
        <dbReference type="ARBA" id="ARBA00022913"/>
    </source>
</evidence>
<dbReference type="EMBL" id="WJZX01000168">
    <property type="protein sequence ID" value="MCF5657989.1"/>
    <property type="molecule type" value="Genomic_DNA"/>
</dbReference>
<organism evidence="7 8">
    <name type="scientific">Pseudomonas poae</name>
    <dbReference type="NCBI Taxonomy" id="200451"/>
    <lineage>
        <taxon>Bacteria</taxon>
        <taxon>Pseudomonadati</taxon>
        <taxon>Pseudomonadota</taxon>
        <taxon>Gammaproteobacteria</taxon>
        <taxon>Pseudomonadales</taxon>
        <taxon>Pseudomonadaceae</taxon>
        <taxon>Pseudomonas</taxon>
    </lineage>
</organism>
<reference evidence="7" key="1">
    <citation type="submission" date="2019-11" db="EMBL/GenBank/DDBJ databases">
        <title>Epiphytic Pseudomonas syringae from cherry orchards.</title>
        <authorList>
            <person name="Hulin M.T."/>
        </authorList>
    </citation>
    <scope>NUCLEOTIDE SEQUENCE</scope>
    <source>
        <strain evidence="7">PA-2-1F</strain>
    </source>
</reference>
<proteinExistence type="predicted"/>
<feature type="domain" description="VENN motif-containing" evidence="6">
    <location>
        <begin position="1"/>
        <end position="23"/>
    </location>
</feature>
<dbReference type="RefSeq" id="WP_236326777.1">
    <property type="nucleotide sequence ID" value="NZ_WJZX01000168.1"/>
</dbReference>
<evidence type="ECO:0000256" key="5">
    <source>
        <dbReference type="SAM" id="MobiDB-lite"/>
    </source>
</evidence>
<evidence type="ECO:0000313" key="7">
    <source>
        <dbReference type="EMBL" id="MCF5657989.1"/>
    </source>
</evidence>
<protein>
    <submittedName>
        <fullName evidence="7">Adhesin</fullName>
    </submittedName>
</protein>
<evidence type="ECO:0000256" key="2">
    <source>
        <dbReference type="ARBA" id="ARBA00022656"/>
    </source>
</evidence>